<dbReference type="InterPro" id="IPR050638">
    <property type="entry name" value="AA-Vitamin_Transporters"/>
</dbReference>
<dbReference type="EMBL" id="CAFBLE010000002">
    <property type="protein sequence ID" value="CAB4857450.1"/>
    <property type="molecule type" value="Genomic_DNA"/>
</dbReference>
<evidence type="ECO:0000313" key="7">
    <source>
        <dbReference type="EMBL" id="CAB4667596.1"/>
    </source>
</evidence>
<protein>
    <submittedName>
        <fullName evidence="7">Unannotated protein</fullName>
    </submittedName>
</protein>
<feature type="transmembrane region" description="Helical" evidence="5">
    <location>
        <begin position="206"/>
        <end position="225"/>
    </location>
</feature>
<keyword evidence="3 5" id="KW-1133">Transmembrane helix</keyword>
<dbReference type="EMBL" id="CAFBQL010000002">
    <property type="protein sequence ID" value="CAB5054117.1"/>
    <property type="molecule type" value="Genomic_DNA"/>
</dbReference>
<keyword evidence="4 5" id="KW-0472">Membrane</keyword>
<dbReference type="PANTHER" id="PTHR32322:SF2">
    <property type="entry name" value="EAMA DOMAIN-CONTAINING PROTEIN"/>
    <property type="match status" value="1"/>
</dbReference>
<evidence type="ECO:0000313" key="10">
    <source>
        <dbReference type="EMBL" id="CAB4913445.1"/>
    </source>
</evidence>
<evidence type="ECO:0000313" key="8">
    <source>
        <dbReference type="EMBL" id="CAB4744422.1"/>
    </source>
</evidence>
<dbReference type="EMBL" id="CAEZZC010000004">
    <property type="protein sequence ID" value="CAB4744422.1"/>
    <property type="molecule type" value="Genomic_DNA"/>
</dbReference>
<dbReference type="InterPro" id="IPR037185">
    <property type="entry name" value="EmrE-like"/>
</dbReference>
<feature type="transmembrane region" description="Helical" evidence="5">
    <location>
        <begin position="93"/>
        <end position="112"/>
    </location>
</feature>
<sequence>MAIFLALFSSALWGSADFQGGRLAKRYNPLAVTGVSQAIGLTFGLFLVVVSGQWHAAAFGEHGYLIPGVLAGVAGYFGLNCLYAGLASGRMGVVSPISSLGALVPLTIALVGGETLNLTQGIGITLALVGAFCASGPEISQGLPLRPLLYAVGAACGFGAGLTLMARGSIGSALMTMVTMRASTLIFSVIYVARTRSIGGFAKKDFLGLAFMGLADFSANLLIGIASTHGLVSVVMVLGSLFPIATAVLAFEILHERLHFIQYIGVILAVGGVAVISAG</sequence>
<proteinExistence type="predicted"/>
<dbReference type="EMBL" id="CAEZWT010000025">
    <property type="protein sequence ID" value="CAB4667596.1"/>
    <property type="molecule type" value="Genomic_DNA"/>
</dbReference>
<dbReference type="GO" id="GO:0016020">
    <property type="term" value="C:membrane"/>
    <property type="evidence" value="ECO:0007669"/>
    <property type="project" value="UniProtKB-SubCell"/>
</dbReference>
<organism evidence="7">
    <name type="scientific">freshwater metagenome</name>
    <dbReference type="NCBI Taxonomy" id="449393"/>
    <lineage>
        <taxon>unclassified sequences</taxon>
        <taxon>metagenomes</taxon>
        <taxon>ecological metagenomes</taxon>
    </lineage>
</organism>
<feature type="transmembrane region" description="Helical" evidence="5">
    <location>
        <begin position="231"/>
        <end position="253"/>
    </location>
</feature>
<feature type="transmembrane region" description="Helical" evidence="5">
    <location>
        <begin position="172"/>
        <end position="194"/>
    </location>
</feature>
<feature type="transmembrane region" description="Helical" evidence="5">
    <location>
        <begin position="64"/>
        <end position="86"/>
    </location>
</feature>
<dbReference type="PANTHER" id="PTHR32322">
    <property type="entry name" value="INNER MEMBRANE TRANSPORTER"/>
    <property type="match status" value="1"/>
</dbReference>
<comment type="subcellular location">
    <subcellularLocation>
        <location evidence="1">Membrane</location>
        <topology evidence="1">Multi-pass membrane protein</topology>
    </subcellularLocation>
</comment>
<evidence type="ECO:0000256" key="4">
    <source>
        <dbReference type="ARBA" id="ARBA00023136"/>
    </source>
</evidence>
<gene>
    <name evidence="7" type="ORF">UFOPK2289_00927</name>
    <name evidence="8" type="ORF">UFOPK2822_00406</name>
    <name evidence="9" type="ORF">UFOPK3346_00268</name>
    <name evidence="10" type="ORF">UFOPK3670_00202</name>
    <name evidence="11" type="ORF">UFOPK4308_00295</name>
</gene>
<dbReference type="SUPFAM" id="SSF103481">
    <property type="entry name" value="Multidrug resistance efflux transporter EmrE"/>
    <property type="match status" value="2"/>
</dbReference>
<name>A0A6J6M0M0_9ZZZZ</name>
<feature type="transmembrane region" description="Helical" evidence="5">
    <location>
        <begin position="118"/>
        <end position="136"/>
    </location>
</feature>
<keyword evidence="2 5" id="KW-0812">Transmembrane</keyword>
<dbReference type="AlphaFoldDB" id="A0A6J6M0M0"/>
<evidence type="ECO:0000313" key="9">
    <source>
        <dbReference type="EMBL" id="CAB4857450.1"/>
    </source>
</evidence>
<dbReference type="EMBL" id="CAFBMV010000001">
    <property type="protein sequence ID" value="CAB4913445.1"/>
    <property type="molecule type" value="Genomic_DNA"/>
</dbReference>
<evidence type="ECO:0000259" key="6">
    <source>
        <dbReference type="Pfam" id="PF00892"/>
    </source>
</evidence>
<feature type="domain" description="EamA" evidence="6">
    <location>
        <begin position="2"/>
        <end position="134"/>
    </location>
</feature>
<evidence type="ECO:0000256" key="2">
    <source>
        <dbReference type="ARBA" id="ARBA00022692"/>
    </source>
</evidence>
<reference evidence="7" key="1">
    <citation type="submission" date="2020-05" db="EMBL/GenBank/DDBJ databases">
        <authorList>
            <person name="Chiriac C."/>
            <person name="Salcher M."/>
            <person name="Ghai R."/>
            <person name="Kavagutti S V."/>
        </authorList>
    </citation>
    <scope>NUCLEOTIDE SEQUENCE</scope>
</reference>
<feature type="domain" description="EamA" evidence="6">
    <location>
        <begin position="148"/>
        <end position="277"/>
    </location>
</feature>
<dbReference type="InterPro" id="IPR000620">
    <property type="entry name" value="EamA_dom"/>
</dbReference>
<evidence type="ECO:0000256" key="5">
    <source>
        <dbReference type="SAM" id="Phobius"/>
    </source>
</evidence>
<feature type="transmembrane region" description="Helical" evidence="5">
    <location>
        <begin position="148"/>
        <end position="166"/>
    </location>
</feature>
<evidence type="ECO:0000256" key="1">
    <source>
        <dbReference type="ARBA" id="ARBA00004141"/>
    </source>
</evidence>
<dbReference type="Pfam" id="PF00892">
    <property type="entry name" value="EamA"/>
    <property type="match status" value="2"/>
</dbReference>
<evidence type="ECO:0000313" key="11">
    <source>
        <dbReference type="EMBL" id="CAB5054117.1"/>
    </source>
</evidence>
<feature type="transmembrane region" description="Helical" evidence="5">
    <location>
        <begin position="260"/>
        <end position="278"/>
    </location>
</feature>
<accession>A0A6J6M0M0</accession>
<evidence type="ECO:0000256" key="3">
    <source>
        <dbReference type="ARBA" id="ARBA00022989"/>
    </source>
</evidence>